<dbReference type="eggNOG" id="COG2244">
    <property type="taxonomic scope" value="Bacteria"/>
</dbReference>
<evidence type="ECO:0000256" key="5">
    <source>
        <dbReference type="ARBA" id="ARBA00023136"/>
    </source>
</evidence>
<feature type="transmembrane region" description="Helical" evidence="6">
    <location>
        <begin position="54"/>
        <end position="72"/>
    </location>
</feature>
<feature type="transmembrane region" description="Helical" evidence="6">
    <location>
        <begin position="321"/>
        <end position="342"/>
    </location>
</feature>
<dbReference type="PANTHER" id="PTHR30250:SF11">
    <property type="entry name" value="O-ANTIGEN TRANSPORTER-RELATED"/>
    <property type="match status" value="1"/>
</dbReference>
<feature type="transmembrane region" description="Helical" evidence="6">
    <location>
        <begin position="112"/>
        <end position="129"/>
    </location>
</feature>
<feature type="transmembrane region" description="Helical" evidence="6">
    <location>
        <begin position="289"/>
        <end position="315"/>
    </location>
</feature>
<evidence type="ECO:0000313" key="7">
    <source>
        <dbReference type="EMBL" id="CBL00708.1"/>
    </source>
</evidence>
<dbReference type="EMBL" id="FP929046">
    <property type="protein sequence ID" value="CBL00708.1"/>
    <property type="molecule type" value="Genomic_DNA"/>
</dbReference>
<dbReference type="RefSeq" id="WP_015536665.1">
    <property type="nucleotide sequence ID" value="NC_021020.1"/>
</dbReference>
<evidence type="ECO:0000313" key="8">
    <source>
        <dbReference type="Proteomes" id="UP000007059"/>
    </source>
</evidence>
<keyword evidence="5 6" id="KW-0472">Membrane</keyword>
<evidence type="ECO:0000256" key="2">
    <source>
        <dbReference type="ARBA" id="ARBA00022475"/>
    </source>
</evidence>
<evidence type="ECO:0000256" key="1">
    <source>
        <dbReference type="ARBA" id="ARBA00004651"/>
    </source>
</evidence>
<dbReference type="GO" id="GO:0004725">
    <property type="term" value="F:protein tyrosine phosphatase activity"/>
    <property type="evidence" value="ECO:0007669"/>
    <property type="project" value="UniProtKB-EC"/>
</dbReference>
<feature type="transmembrane region" description="Helical" evidence="6">
    <location>
        <begin position="12"/>
        <end position="34"/>
    </location>
</feature>
<dbReference type="GO" id="GO:0005886">
    <property type="term" value="C:plasma membrane"/>
    <property type="evidence" value="ECO:0007669"/>
    <property type="project" value="UniProtKB-SubCell"/>
</dbReference>
<feature type="transmembrane region" description="Helical" evidence="6">
    <location>
        <begin position="168"/>
        <end position="189"/>
    </location>
</feature>
<dbReference type="PANTHER" id="PTHR30250">
    <property type="entry name" value="PST FAMILY PREDICTED COLANIC ACID TRANSPORTER"/>
    <property type="match status" value="1"/>
</dbReference>
<dbReference type="InterPro" id="IPR002797">
    <property type="entry name" value="Polysacc_synth"/>
</dbReference>
<feature type="transmembrane region" description="Helical" evidence="6">
    <location>
        <begin position="84"/>
        <end position="106"/>
    </location>
</feature>
<dbReference type="HOGENOM" id="CLU_022017_7_4_9"/>
<evidence type="ECO:0000256" key="3">
    <source>
        <dbReference type="ARBA" id="ARBA00022692"/>
    </source>
</evidence>
<reference evidence="7 8" key="2">
    <citation type="submission" date="2010-03" db="EMBL/GenBank/DDBJ databases">
        <authorList>
            <person name="Pajon A."/>
        </authorList>
    </citation>
    <scope>NUCLEOTIDE SEQUENCE [LARGE SCALE GENOMIC DNA]</scope>
    <source>
        <strain evidence="7 8">SL3/3</strain>
    </source>
</reference>
<reference evidence="7 8" key="1">
    <citation type="submission" date="2010-03" db="EMBL/GenBank/DDBJ databases">
        <title>The genome sequence of Faecalibacterium prausnitzii SL3/3.</title>
        <authorList>
            <consortium name="metaHIT consortium -- http://www.metahit.eu/"/>
            <person name="Pajon A."/>
            <person name="Turner K."/>
            <person name="Parkhill J."/>
            <person name="Duncan S."/>
            <person name="Flint H."/>
        </authorList>
    </citation>
    <scope>NUCLEOTIDE SEQUENCE [LARGE SCALE GENOMIC DNA]</scope>
    <source>
        <strain evidence="7 8">SL3/3</strain>
    </source>
</reference>
<dbReference type="InterPro" id="IPR050833">
    <property type="entry name" value="Poly_Biosynth_Transport"/>
</dbReference>
<accession>D4K795</accession>
<dbReference type="AlphaFoldDB" id="D4K795"/>
<protein>
    <submittedName>
        <fullName evidence="7">Membrane protein involved in the export of O-antigen and teichoic acid</fullName>
        <ecNumber evidence="7">3.1.3.48</ecNumber>
    </submittedName>
</protein>
<name>D4K795_9FIRM</name>
<dbReference type="KEGG" id="fpa:FPR_02650"/>
<keyword evidence="4 6" id="KW-1133">Transmembrane helix</keyword>
<evidence type="ECO:0000256" key="4">
    <source>
        <dbReference type="ARBA" id="ARBA00022989"/>
    </source>
</evidence>
<keyword evidence="2" id="KW-1003">Cell membrane</keyword>
<feature type="transmembrane region" description="Helical" evidence="6">
    <location>
        <begin position="380"/>
        <end position="398"/>
    </location>
</feature>
<feature type="transmembrane region" description="Helical" evidence="6">
    <location>
        <begin position="418"/>
        <end position="445"/>
    </location>
</feature>
<comment type="subcellular location">
    <subcellularLocation>
        <location evidence="1">Cell membrane</location>
        <topology evidence="1">Multi-pass membrane protein</topology>
    </subcellularLocation>
</comment>
<dbReference type="Proteomes" id="UP000007059">
    <property type="component" value="Chromosome"/>
</dbReference>
<gene>
    <name evidence="7" type="ORF">FPR_02650</name>
</gene>
<sequence>MKREEKKLVKNTLLLMLGNFSSKLLVFLMVPLYTSVLTTAEYATSDLLTTTINLLYPFATLMISTAVMRFCLDKCKDSRQLLSIGIWIEFIGIAFVALGSMLFFNSGNLQGYRYYFLIGFAGYSLYTLLMEYAKGSEKVGMYSIAGVCNTVALISCNIVFLLKLGLGIKGYLMAMIAAYWITIVVLFIGCRAWKDLLWPNQIERGYVKEMLQYSIPLMPNSISWWVSNSSDRYIMNIFRGLSELGIYSVSYKIPSIMATISGIMVSAWEMSAVDDFGSEKSRRFFSQIYDMWVHTYLIVCTGLVLGVKILALILFQKDFFSAWRFVPILLYASIFSGLSSFLGTVFTAAKKTKAVFVTTMVGAGINIVLNFALIPLWGGYGAAIATAVGYLATFFSRLKGANSIMHLDVDYKKHFFRLGVLLLMVVVSCADSWINYAIGFLVLLMERDFIADVIKKVMRRFYKKRN</sequence>
<evidence type="ECO:0000256" key="6">
    <source>
        <dbReference type="SAM" id="Phobius"/>
    </source>
</evidence>
<keyword evidence="7" id="KW-0378">Hydrolase</keyword>
<dbReference type="EC" id="3.1.3.48" evidence="7"/>
<dbReference type="PATRIC" id="fig|657322.3.peg.1642"/>
<feature type="transmembrane region" description="Helical" evidence="6">
    <location>
        <begin position="141"/>
        <end position="162"/>
    </location>
</feature>
<proteinExistence type="predicted"/>
<organism evidence="7 8">
    <name type="scientific">Faecalibacterium prausnitzii SL3/3</name>
    <dbReference type="NCBI Taxonomy" id="657322"/>
    <lineage>
        <taxon>Bacteria</taxon>
        <taxon>Bacillati</taxon>
        <taxon>Bacillota</taxon>
        <taxon>Clostridia</taxon>
        <taxon>Eubacteriales</taxon>
        <taxon>Oscillospiraceae</taxon>
        <taxon>Faecalibacterium</taxon>
    </lineage>
</organism>
<feature type="transmembrane region" description="Helical" evidence="6">
    <location>
        <begin position="354"/>
        <end position="374"/>
    </location>
</feature>
<keyword evidence="3 6" id="KW-0812">Transmembrane</keyword>
<dbReference type="Pfam" id="PF01943">
    <property type="entry name" value="Polysacc_synt"/>
    <property type="match status" value="1"/>
</dbReference>